<accession>A0ABR3EXP7</accession>
<comment type="caution">
    <text evidence="2">The sequence shown here is derived from an EMBL/GenBank/DDBJ whole genome shotgun (WGS) entry which is preliminary data.</text>
</comment>
<dbReference type="EMBL" id="JBAHYK010001527">
    <property type="protein sequence ID" value="KAL0567685.1"/>
    <property type="molecule type" value="Genomic_DNA"/>
</dbReference>
<sequence>MDEKDRQILELINKTDGDVYDMDWKTLGSEYFPGRRHDRLERRATRLIKDIAKGRGRNLASCVGRRSGTESDSSSTVDPADTASSHTTTSDRSAEFAAESHSRPETIPHDETPIPCRQGAVSVQSNGAFDHATIPCQDIATSSNAYYDYDSIPPRQDTMSVQNNDAYGHNIIPHQGVELSSNVYCDYDSVRPRQDMMSVQNNDAYGHTTIPHQDRAMTNDAYYDYDSIPPRQDTMSVQNNYAYGHTTIPRQDVELSSNAYCDYRSIPPRQDTVGSQSDAPRANYTPVPRQQDACARVQGNELYVHEYPSIPRRQDARRLQPSDTRGVPNAQGRSSPWRLMRRPADGDRPEQRMSSSFPSFPQGLKYSDFRS</sequence>
<name>A0ABR3EXP7_9AGAR</name>
<organism evidence="2 3">
    <name type="scientific">Marasmius crinis-equi</name>
    <dbReference type="NCBI Taxonomy" id="585013"/>
    <lineage>
        <taxon>Eukaryota</taxon>
        <taxon>Fungi</taxon>
        <taxon>Dikarya</taxon>
        <taxon>Basidiomycota</taxon>
        <taxon>Agaricomycotina</taxon>
        <taxon>Agaricomycetes</taxon>
        <taxon>Agaricomycetidae</taxon>
        <taxon>Agaricales</taxon>
        <taxon>Marasmiineae</taxon>
        <taxon>Marasmiaceae</taxon>
        <taxon>Marasmius</taxon>
    </lineage>
</organism>
<dbReference type="Proteomes" id="UP001465976">
    <property type="component" value="Unassembled WGS sequence"/>
</dbReference>
<feature type="compositionally biased region" description="Basic and acidic residues" evidence="1">
    <location>
        <begin position="342"/>
        <end position="351"/>
    </location>
</feature>
<proteinExistence type="predicted"/>
<feature type="region of interest" description="Disordered" evidence="1">
    <location>
        <begin position="59"/>
        <end position="114"/>
    </location>
</feature>
<evidence type="ECO:0000256" key="1">
    <source>
        <dbReference type="SAM" id="MobiDB-lite"/>
    </source>
</evidence>
<feature type="compositionally biased region" description="Low complexity" evidence="1">
    <location>
        <begin position="78"/>
        <end position="91"/>
    </location>
</feature>
<evidence type="ECO:0000313" key="2">
    <source>
        <dbReference type="EMBL" id="KAL0567685.1"/>
    </source>
</evidence>
<feature type="compositionally biased region" description="Basic and acidic residues" evidence="1">
    <location>
        <begin position="92"/>
        <end position="112"/>
    </location>
</feature>
<reference evidence="2 3" key="1">
    <citation type="submission" date="2024-02" db="EMBL/GenBank/DDBJ databases">
        <title>A draft genome for the cacao thread blight pathogen Marasmius crinis-equi.</title>
        <authorList>
            <person name="Cohen S.P."/>
            <person name="Baruah I.K."/>
            <person name="Amoako-Attah I."/>
            <person name="Bukari Y."/>
            <person name="Meinhardt L.W."/>
            <person name="Bailey B.A."/>
        </authorList>
    </citation>
    <scope>NUCLEOTIDE SEQUENCE [LARGE SCALE GENOMIC DNA]</scope>
    <source>
        <strain evidence="2 3">GH-76</strain>
    </source>
</reference>
<feature type="region of interest" description="Disordered" evidence="1">
    <location>
        <begin position="266"/>
        <end position="289"/>
    </location>
</feature>
<protein>
    <submittedName>
        <fullName evidence="2">Uncharacterized protein</fullName>
    </submittedName>
</protein>
<evidence type="ECO:0000313" key="3">
    <source>
        <dbReference type="Proteomes" id="UP001465976"/>
    </source>
</evidence>
<gene>
    <name evidence="2" type="ORF">V5O48_014308</name>
</gene>
<feature type="region of interest" description="Disordered" evidence="1">
    <location>
        <begin position="307"/>
        <end position="371"/>
    </location>
</feature>
<keyword evidence="3" id="KW-1185">Reference proteome</keyword>